<gene>
    <name evidence="11" type="ORF">Goklo_002119</name>
</gene>
<evidence type="ECO:0000256" key="8">
    <source>
        <dbReference type="ARBA" id="ARBA00047899"/>
    </source>
</evidence>
<dbReference type="EC" id="2.7.11.1" evidence="1"/>
<comment type="catalytic activity">
    <reaction evidence="8">
        <text>L-threonyl-[protein] + ATP = O-phospho-L-threonyl-[protein] + ADP + H(+)</text>
        <dbReference type="Rhea" id="RHEA:46608"/>
        <dbReference type="Rhea" id="RHEA-COMP:11060"/>
        <dbReference type="Rhea" id="RHEA-COMP:11605"/>
        <dbReference type="ChEBI" id="CHEBI:15378"/>
        <dbReference type="ChEBI" id="CHEBI:30013"/>
        <dbReference type="ChEBI" id="CHEBI:30616"/>
        <dbReference type="ChEBI" id="CHEBI:61977"/>
        <dbReference type="ChEBI" id="CHEBI:456216"/>
        <dbReference type="EC" id="2.7.11.1"/>
    </reaction>
</comment>
<protein>
    <recommendedName>
        <fullName evidence="1">non-specific serine/threonine protein kinase</fullName>
        <ecNumber evidence="1">2.7.11.1</ecNumber>
    </recommendedName>
</protein>
<dbReference type="InterPro" id="IPR011989">
    <property type="entry name" value="ARM-like"/>
</dbReference>
<keyword evidence="7" id="KW-0067">ATP-binding</keyword>
<comment type="caution">
    <text evidence="11">The sequence shown here is derived from an EMBL/GenBank/DDBJ whole genome shotgun (WGS) entry which is preliminary data.</text>
</comment>
<keyword evidence="2" id="KW-0723">Serine/threonine-protein kinase</keyword>
<dbReference type="PROSITE" id="PS50176">
    <property type="entry name" value="ARM_REPEAT"/>
    <property type="match status" value="1"/>
</dbReference>
<dbReference type="SUPFAM" id="SSF48371">
    <property type="entry name" value="ARM repeat"/>
    <property type="match status" value="1"/>
</dbReference>
<keyword evidence="3" id="KW-0808">Transferase</keyword>
<evidence type="ECO:0000313" key="12">
    <source>
        <dbReference type="Proteomes" id="UP000593573"/>
    </source>
</evidence>
<dbReference type="Gene3D" id="1.25.10.10">
    <property type="entry name" value="Leucine-rich Repeat Variant"/>
    <property type="match status" value="1"/>
</dbReference>
<keyword evidence="4" id="KW-0677">Repeat</keyword>
<dbReference type="AlphaFoldDB" id="A0A7J8VSS4"/>
<evidence type="ECO:0000256" key="5">
    <source>
        <dbReference type="ARBA" id="ARBA00022741"/>
    </source>
</evidence>
<keyword evidence="12" id="KW-1185">Reference proteome</keyword>
<reference evidence="11 12" key="1">
    <citation type="journal article" date="2019" name="Genome Biol. Evol.">
        <title>Insights into the evolution of the New World diploid cottons (Gossypium, subgenus Houzingenia) based on genome sequencing.</title>
        <authorList>
            <person name="Grover C.E."/>
            <person name="Arick M.A. 2nd"/>
            <person name="Thrash A."/>
            <person name="Conover J.L."/>
            <person name="Sanders W.S."/>
            <person name="Peterson D.G."/>
            <person name="Frelichowski J.E."/>
            <person name="Scheffler J.A."/>
            <person name="Scheffler B.E."/>
            <person name="Wendel J.F."/>
        </authorList>
    </citation>
    <scope>NUCLEOTIDE SEQUENCE [LARGE SCALE GENOMIC DNA]</scope>
    <source>
        <strain evidence="11">57</strain>
        <tissue evidence="11">Leaf</tissue>
    </source>
</reference>
<dbReference type="PANTHER" id="PTHR22983">
    <property type="entry name" value="PROTEIN KINASE RELATED"/>
    <property type="match status" value="1"/>
</dbReference>
<evidence type="ECO:0000256" key="3">
    <source>
        <dbReference type="ARBA" id="ARBA00022679"/>
    </source>
</evidence>
<dbReference type="InterPro" id="IPR016024">
    <property type="entry name" value="ARM-type_fold"/>
</dbReference>
<sequence length="823" mass="88583">MCELLNFTAILVGLKSSDVNELVAKSFSVTKILLAENNGSDAATSYFKHWVVIVEIFSQVVSHIEDASGRVFSESCACITTILVRVSQGLRACSSTQAPKGIASPSVQVSVLDPQICCLLLAACEACRAIWSLMDAHEIFFVKENPSLFPLDALRSHSLARLDIRDHARGWLAGTEAAKVVDAVTRAFVRSKSVQFAIVNCLHQRVEPALSAAIHVLLPLTENASILSRCCLHNGIIPTVLCGLPNSLPVTTIVSGGADGTIVSELFSILSLCSSLNKDAQSDMKCKISNPPALTLHTCLLLATIAQCLKSTGRNSAIFMLTTSPKKQLSRLTILAQHVSSKDTTITSLQPHSASAMLAFASILSLEGGLSVESAISEIAVPLIPPTSTLCDHLKISSDCENDAGPKNTKAVLSYWHGFRDGCVGLLEAKLKWGGPLAVQQLIASGIPLLLINFLASNHSIASRQGVDIPNDGVGLSPIGVVWAVSSICFCLSGGVLTFRQTLLSSENMKLICSLISDVHLKLVRSWVGPGGGKDGIRDTINTVIDFLVFPFVAVQNAPGLPAATASVNSGFILNMGSAAERVCKEDKEMVKAIVEDMGKYIKILLEVGVPGIVLRCLDQLESKDLGRTVAFLAKMVGHRPLAVQLVGKGLLDPNRMRRLLDSSPRDATLDTLMIVSDLARMDKGFYEFINGALILDTLRDFLSHEDPNVRAKACNALGNMCRHSAYFYESLARHHIIGLLIDRCADPDRRTRKFACFAIGNAAYHNDMLYEELRRSIPQLAKLLVSAEEDKTKANAAGALSNLVRNSNKLCEEIISKGAIQV</sequence>
<feature type="repeat" description="ARM" evidence="10">
    <location>
        <begin position="776"/>
        <end position="807"/>
    </location>
</feature>
<dbReference type="PANTHER" id="PTHR22983:SF6">
    <property type="entry name" value="SERINE_THREONINE-PROTEIN KINASE 36"/>
    <property type="match status" value="1"/>
</dbReference>
<evidence type="ECO:0000256" key="10">
    <source>
        <dbReference type="PROSITE-ProRule" id="PRU00259"/>
    </source>
</evidence>
<evidence type="ECO:0000256" key="1">
    <source>
        <dbReference type="ARBA" id="ARBA00012513"/>
    </source>
</evidence>
<dbReference type="InterPro" id="IPR000225">
    <property type="entry name" value="Armadillo"/>
</dbReference>
<evidence type="ECO:0000256" key="9">
    <source>
        <dbReference type="ARBA" id="ARBA00048679"/>
    </source>
</evidence>
<dbReference type="Pfam" id="PF02985">
    <property type="entry name" value="HEAT"/>
    <property type="match status" value="1"/>
</dbReference>
<evidence type="ECO:0000313" key="11">
    <source>
        <dbReference type="EMBL" id="MBA0665632.1"/>
    </source>
</evidence>
<evidence type="ECO:0000256" key="7">
    <source>
        <dbReference type="ARBA" id="ARBA00022840"/>
    </source>
</evidence>
<dbReference type="EMBL" id="JABFAB010000012">
    <property type="protein sequence ID" value="MBA0665632.1"/>
    <property type="molecule type" value="Genomic_DNA"/>
</dbReference>
<evidence type="ECO:0000256" key="4">
    <source>
        <dbReference type="ARBA" id="ARBA00022737"/>
    </source>
</evidence>
<dbReference type="GO" id="GO:0004674">
    <property type="term" value="F:protein serine/threonine kinase activity"/>
    <property type="evidence" value="ECO:0007669"/>
    <property type="project" value="UniProtKB-KW"/>
</dbReference>
<dbReference type="GO" id="GO:0005737">
    <property type="term" value="C:cytoplasm"/>
    <property type="evidence" value="ECO:0007669"/>
    <property type="project" value="TreeGrafter"/>
</dbReference>
<proteinExistence type="predicted"/>
<evidence type="ECO:0000256" key="6">
    <source>
        <dbReference type="ARBA" id="ARBA00022777"/>
    </source>
</evidence>
<accession>A0A7J8VSS4</accession>
<dbReference type="SMART" id="SM00185">
    <property type="entry name" value="ARM"/>
    <property type="match status" value="2"/>
</dbReference>
<name>A0A7J8VSS4_9ROSI</name>
<dbReference type="OrthoDB" id="266718at2759"/>
<keyword evidence="6" id="KW-0418">Kinase</keyword>
<comment type="catalytic activity">
    <reaction evidence="9">
        <text>L-seryl-[protein] + ATP = O-phospho-L-seryl-[protein] + ADP + H(+)</text>
        <dbReference type="Rhea" id="RHEA:17989"/>
        <dbReference type="Rhea" id="RHEA-COMP:9863"/>
        <dbReference type="Rhea" id="RHEA-COMP:11604"/>
        <dbReference type="ChEBI" id="CHEBI:15378"/>
        <dbReference type="ChEBI" id="CHEBI:29999"/>
        <dbReference type="ChEBI" id="CHEBI:30616"/>
        <dbReference type="ChEBI" id="CHEBI:83421"/>
        <dbReference type="ChEBI" id="CHEBI:456216"/>
        <dbReference type="EC" id="2.7.11.1"/>
    </reaction>
</comment>
<keyword evidence="5" id="KW-0547">Nucleotide-binding</keyword>
<dbReference type="InterPro" id="IPR000357">
    <property type="entry name" value="HEAT"/>
</dbReference>
<dbReference type="GO" id="GO:0005524">
    <property type="term" value="F:ATP binding"/>
    <property type="evidence" value="ECO:0007669"/>
    <property type="project" value="UniProtKB-KW"/>
</dbReference>
<dbReference type="Proteomes" id="UP000593573">
    <property type="component" value="Unassembled WGS sequence"/>
</dbReference>
<organism evidence="11 12">
    <name type="scientific">Gossypium klotzschianum</name>
    <dbReference type="NCBI Taxonomy" id="34286"/>
    <lineage>
        <taxon>Eukaryota</taxon>
        <taxon>Viridiplantae</taxon>
        <taxon>Streptophyta</taxon>
        <taxon>Embryophyta</taxon>
        <taxon>Tracheophyta</taxon>
        <taxon>Spermatophyta</taxon>
        <taxon>Magnoliopsida</taxon>
        <taxon>eudicotyledons</taxon>
        <taxon>Gunneridae</taxon>
        <taxon>Pentapetalae</taxon>
        <taxon>rosids</taxon>
        <taxon>malvids</taxon>
        <taxon>Malvales</taxon>
        <taxon>Malvaceae</taxon>
        <taxon>Malvoideae</taxon>
        <taxon>Gossypium</taxon>
    </lineage>
</organism>
<evidence type="ECO:0000256" key="2">
    <source>
        <dbReference type="ARBA" id="ARBA00022527"/>
    </source>
</evidence>